<accession>G4YTF7</accession>
<protein>
    <submittedName>
        <fullName evidence="1">Uncharacterized protein</fullName>
    </submittedName>
</protein>
<sequence>MVTAIKLDDIAKAMGDVVSAFTDDPVGFVVDFGVDIIHDKVNDLMNCYKGLSGQAAPKCSELNTLKACESTATSALSAAKVANKAAMTATNVKRLEPGLGKVDNVLSVTSDMCKRGCEGGVCGDADGKAAETLIIRPPTKCGRNWYTKTGKVEFSYMGCYVGLTDDPSTYSECPAAYESSVIGNAMFVRCVDQDGQTLNLDAEVATAANTQGSPLSSSAIKGASLWLLAVLLGQKF</sequence>
<dbReference type="Proteomes" id="UP000002640">
    <property type="component" value="Unassembled WGS sequence"/>
</dbReference>
<dbReference type="EMBL" id="JH159152">
    <property type="protein sequence ID" value="EGZ23556.1"/>
    <property type="molecule type" value="Genomic_DNA"/>
</dbReference>
<dbReference type="RefSeq" id="XP_009518844.1">
    <property type="nucleotide sequence ID" value="XM_009520549.1"/>
</dbReference>
<reference evidence="1 2" key="1">
    <citation type="journal article" date="2006" name="Science">
        <title>Phytophthora genome sequences uncover evolutionary origins and mechanisms of pathogenesis.</title>
        <authorList>
            <person name="Tyler B.M."/>
            <person name="Tripathy S."/>
            <person name="Zhang X."/>
            <person name="Dehal P."/>
            <person name="Jiang R.H."/>
            <person name="Aerts A."/>
            <person name="Arredondo F.D."/>
            <person name="Baxter L."/>
            <person name="Bensasson D."/>
            <person name="Beynon J.L."/>
            <person name="Chapman J."/>
            <person name="Damasceno C.M."/>
            <person name="Dorrance A.E."/>
            <person name="Dou D."/>
            <person name="Dickerman A.W."/>
            <person name="Dubchak I.L."/>
            <person name="Garbelotto M."/>
            <person name="Gijzen M."/>
            <person name="Gordon S.G."/>
            <person name="Govers F."/>
            <person name="Grunwald N.J."/>
            <person name="Huang W."/>
            <person name="Ivors K.L."/>
            <person name="Jones R.W."/>
            <person name="Kamoun S."/>
            <person name="Krampis K."/>
            <person name="Lamour K.H."/>
            <person name="Lee M.K."/>
            <person name="McDonald W.H."/>
            <person name="Medina M."/>
            <person name="Meijer H.J."/>
            <person name="Nordberg E.K."/>
            <person name="Maclean D.J."/>
            <person name="Ospina-Giraldo M.D."/>
            <person name="Morris P.F."/>
            <person name="Phuntumart V."/>
            <person name="Putnam N.H."/>
            <person name="Rash S."/>
            <person name="Rose J.K."/>
            <person name="Sakihama Y."/>
            <person name="Salamov A.A."/>
            <person name="Savidor A."/>
            <person name="Scheuring C.F."/>
            <person name="Smith B.M."/>
            <person name="Sobral B.W."/>
            <person name="Terry A."/>
            <person name="Torto-Alalibo T.A."/>
            <person name="Win J."/>
            <person name="Xu Z."/>
            <person name="Zhang H."/>
            <person name="Grigoriev I.V."/>
            <person name="Rokhsar D.S."/>
            <person name="Boore J.L."/>
        </authorList>
    </citation>
    <scope>NUCLEOTIDE SEQUENCE [LARGE SCALE GENOMIC DNA]</scope>
    <source>
        <strain evidence="1 2">P6497</strain>
    </source>
</reference>
<name>G4YTF7_PHYSP</name>
<proteinExistence type="predicted"/>
<dbReference type="GeneID" id="20645177"/>
<dbReference type="AlphaFoldDB" id="G4YTF7"/>
<keyword evidence="2" id="KW-1185">Reference proteome</keyword>
<dbReference type="InParanoid" id="G4YTF7"/>
<evidence type="ECO:0000313" key="1">
    <source>
        <dbReference type="EMBL" id="EGZ23556.1"/>
    </source>
</evidence>
<organism evidence="1 2">
    <name type="scientific">Phytophthora sojae (strain P6497)</name>
    <name type="common">Soybean stem and root rot agent</name>
    <name type="synonym">Phytophthora megasperma f. sp. glycines</name>
    <dbReference type="NCBI Taxonomy" id="1094619"/>
    <lineage>
        <taxon>Eukaryota</taxon>
        <taxon>Sar</taxon>
        <taxon>Stramenopiles</taxon>
        <taxon>Oomycota</taxon>
        <taxon>Peronosporomycetes</taxon>
        <taxon>Peronosporales</taxon>
        <taxon>Peronosporaceae</taxon>
        <taxon>Phytophthora</taxon>
    </lineage>
</organism>
<evidence type="ECO:0000313" key="2">
    <source>
        <dbReference type="Proteomes" id="UP000002640"/>
    </source>
</evidence>
<dbReference type="KEGG" id="psoj:PHYSODRAFT_324749"/>
<gene>
    <name evidence="1" type="ORF">PHYSODRAFT_324749</name>
</gene>